<dbReference type="GO" id="GO:0005794">
    <property type="term" value="C:Golgi apparatus"/>
    <property type="evidence" value="ECO:0007669"/>
    <property type="project" value="TreeGrafter"/>
</dbReference>
<dbReference type="PANTHER" id="PTHR13396:SF5">
    <property type="entry name" value="NEDD4 FAMILY INTERACTING PROTEIN"/>
    <property type="match status" value="1"/>
</dbReference>
<evidence type="ECO:0000256" key="2">
    <source>
        <dbReference type="ARBA" id="ARBA00022692"/>
    </source>
</evidence>
<dbReference type="PANTHER" id="PTHR13396">
    <property type="entry name" value="NEDD4 FAMILY INTERACTING PROTEIN 1/2"/>
    <property type="match status" value="1"/>
</dbReference>
<name>A0A9P0QP55_9ASCO</name>
<feature type="region of interest" description="Disordered" evidence="5">
    <location>
        <begin position="83"/>
        <end position="121"/>
    </location>
</feature>
<dbReference type="Proteomes" id="UP000837801">
    <property type="component" value="Unassembled WGS sequence"/>
</dbReference>
<feature type="compositionally biased region" description="Acidic residues" evidence="5">
    <location>
        <begin position="415"/>
        <end position="430"/>
    </location>
</feature>
<feature type="compositionally biased region" description="Acidic residues" evidence="5">
    <location>
        <begin position="38"/>
        <end position="48"/>
    </location>
</feature>
<gene>
    <name evidence="7" type="ORF">CLIB1423_06S00408</name>
</gene>
<feature type="compositionally biased region" description="Low complexity" evidence="5">
    <location>
        <begin position="381"/>
        <end position="400"/>
    </location>
</feature>
<reference evidence="7" key="1">
    <citation type="submission" date="2022-03" db="EMBL/GenBank/DDBJ databases">
        <authorList>
            <person name="Legras J.-L."/>
            <person name="Devillers H."/>
            <person name="Grondin C."/>
        </authorList>
    </citation>
    <scope>NUCLEOTIDE SEQUENCE</scope>
    <source>
        <strain evidence="7">CLIB 1423</strain>
    </source>
</reference>
<evidence type="ECO:0000256" key="1">
    <source>
        <dbReference type="ARBA" id="ARBA00004141"/>
    </source>
</evidence>
<dbReference type="OrthoDB" id="10003116at2759"/>
<keyword evidence="2 6" id="KW-0812">Transmembrane</keyword>
<feature type="transmembrane region" description="Helical" evidence="6">
    <location>
        <begin position="345"/>
        <end position="363"/>
    </location>
</feature>
<comment type="subcellular location">
    <subcellularLocation>
        <location evidence="1">Membrane</location>
        <topology evidence="1">Multi-pass membrane protein</topology>
    </subcellularLocation>
</comment>
<organism evidence="7 8">
    <name type="scientific">[Candida] railenensis</name>
    <dbReference type="NCBI Taxonomy" id="45579"/>
    <lineage>
        <taxon>Eukaryota</taxon>
        <taxon>Fungi</taxon>
        <taxon>Dikarya</taxon>
        <taxon>Ascomycota</taxon>
        <taxon>Saccharomycotina</taxon>
        <taxon>Pichiomycetes</taxon>
        <taxon>Debaryomycetaceae</taxon>
        <taxon>Kurtzmaniella</taxon>
    </lineage>
</organism>
<dbReference type="CDD" id="cd22212">
    <property type="entry name" value="NDFIP-like"/>
    <property type="match status" value="1"/>
</dbReference>
<protein>
    <recommendedName>
        <fullName evidence="9">Metal homeostatis protein BSD2</fullName>
    </recommendedName>
</protein>
<proteinExistence type="predicted"/>
<dbReference type="GO" id="GO:0016020">
    <property type="term" value="C:membrane"/>
    <property type="evidence" value="ECO:0007669"/>
    <property type="project" value="UniProtKB-SubCell"/>
</dbReference>
<feature type="region of interest" description="Disordered" evidence="5">
    <location>
        <begin position="381"/>
        <end position="430"/>
    </location>
</feature>
<dbReference type="GO" id="GO:0007034">
    <property type="term" value="P:vacuolar transport"/>
    <property type="evidence" value="ECO:0007669"/>
    <property type="project" value="InterPro"/>
</dbReference>
<evidence type="ECO:0000256" key="4">
    <source>
        <dbReference type="ARBA" id="ARBA00023136"/>
    </source>
</evidence>
<comment type="caution">
    <text evidence="7">The sequence shown here is derived from an EMBL/GenBank/DDBJ whole genome shotgun (WGS) entry which is preliminary data.</text>
</comment>
<feature type="region of interest" description="Disordered" evidence="5">
    <location>
        <begin position="1"/>
        <end position="69"/>
    </location>
</feature>
<dbReference type="GO" id="GO:0031398">
    <property type="term" value="P:positive regulation of protein ubiquitination"/>
    <property type="evidence" value="ECO:0007669"/>
    <property type="project" value="TreeGrafter"/>
</dbReference>
<evidence type="ECO:0000256" key="6">
    <source>
        <dbReference type="SAM" id="Phobius"/>
    </source>
</evidence>
<dbReference type="GO" id="GO:0005783">
    <property type="term" value="C:endoplasmic reticulum"/>
    <property type="evidence" value="ECO:0007669"/>
    <property type="project" value="TreeGrafter"/>
</dbReference>
<dbReference type="AlphaFoldDB" id="A0A9P0QP55"/>
<evidence type="ECO:0000313" key="7">
    <source>
        <dbReference type="EMBL" id="CAH2352172.1"/>
    </source>
</evidence>
<evidence type="ECO:0000256" key="3">
    <source>
        <dbReference type="ARBA" id="ARBA00022989"/>
    </source>
</evidence>
<keyword evidence="4 6" id="KW-0472">Membrane</keyword>
<dbReference type="GO" id="GO:0030001">
    <property type="term" value="P:metal ion transport"/>
    <property type="evidence" value="ECO:0007669"/>
    <property type="project" value="InterPro"/>
</dbReference>
<dbReference type="Pfam" id="PF10176">
    <property type="entry name" value="NEDD4_Bsd2"/>
    <property type="match status" value="1"/>
</dbReference>
<dbReference type="EMBL" id="CAKXYY010000006">
    <property type="protein sequence ID" value="CAH2352172.1"/>
    <property type="molecule type" value="Genomic_DNA"/>
</dbReference>
<feature type="compositionally biased region" description="Low complexity" evidence="5">
    <location>
        <begin position="90"/>
        <end position="112"/>
    </location>
</feature>
<evidence type="ECO:0000313" key="8">
    <source>
        <dbReference type="Proteomes" id="UP000837801"/>
    </source>
</evidence>
<evidence type="ECO:0008006" key="9">
    <source>
        <dbReference type="Google" id="ProtNLM"/>
    </source>
</evidence>
<accession>A0A9P0QP55</accession>
<evidence type="ECO:0000256" key="5">
    <source>
        <dbReference type="SAM" id="MobiDB-lite"/>
    </source>
</evidence>
<dbReference type="GO" id="GO:0006511">
    <property type="term" value="P:ubiquitin-dependent protein catabolic process"/>
    <property type="evidence" value="ECO:0007669"/>
    <property type="project" value="TreeGrafter"/>
</dbReference>
<feature type="transmembrane region" description="Helical" evidence="6">
    <location>
        <begin position="237"/>
        <end position="258"/>
    </location>
</feature>
<feature type="transmembrane region" description="Helical" evidence="6">
    <location>
        <begin position="270"/>
        <end position="286"/>
    </location>
</feature>
<feature type="compositionally biased region" description="Acidic residues" evidence="5">
    <location>
        <begin position="1"/>
        <end position="10"/>
    </location>
</feature>
<dbReference type="InterPro" id="IPR019325">
    <property type="entry name" value="NEDD4/Bsd2"/>
</dbReference>
<keyword evidence="8" id="KW-1185">Reference proteome</keyword>
<dbReference type="GO" id="GO:0048471">
    <property type="term" value="C:perinuclear region of cytoplasm"/>
    <property type="evidence" value="ECO:0007669"/>
    <property type="project" value="TreeGrafter"/>
</dbReference>
<sequence length="430" mass="47648">MFQTETELEDLPYRKEENLELLESFDTPEPEHYKESQTEEYADNEAEGEDNRLLFSTEDETRGSGASEIDRNIHSAIEGTSSVHYDNQGASSSSLSATAGQSSSMPSSSSFSENTDLESQINPNRRLSPRERILNVVHALFPVRQTYDRINNGLTTGRMQANLPGNFIGQGTDGVFRNLMAKPDTESNRLELETHPPSYDEAAADATPEYWESTVISPMYEDEVFVEGLPVGNVANFVWNGLVSVAFQFVGFILCYLLHTSHAAKQGSRAGLGITFIMYGLSMIPSNNGHANSIPNRYEPEDPNGFDVNKGTSVSKGSKIDDYNAGIFQQHAEELSELFESKTPYFAYGVIAFGLFMILKALVDFWKVTQIERVILAPPGGASASSPFSWETTNNAPTNEESSESENGGHRLHDDEDSEEEEEEQEQVRA</sequence>
<keyword evidence="3 6" id="KW-1133">Transmembrane helix</keyword>